<keyword evidence="3" id="KW-1185">Reference proteome</keyword>
<organism evidence="2 3">
    <name type="scientific">Faecalibacillus faecis</name>
    <dbReference type="NCBI Taxonomy" id="1982628"/>
    <lineage>
        <taxon>Bacteria</taxon>
        <taxon>Bacillati</taxon>
        <taxon>Bacillota</taxon>
        <taxon>Erysipelotrichia</taxon>
        <taxon>Erysipelotrichales</taxon>
        <taxon>Coprobacillaceae</taxon>
        <taxon>Faecalibacillus</taxon>
    </lineage>
</organism>
<evidence type="ECO:0000313" key="3">
    <source>
        <dbReference type="Proteomes" id="UP000241201"/>
    </source>
</evidence>
<dbReference type="CDD" id="cd00093">
    <property type="entry name" value="HTH_XRE"/>
    <property type="match status" value="1"/>
</dbReference>
<dbReference type="EMBL" id="PYLP01000016">
    <property type="protein sequence ID" value="PST38248.1"/>
    <property type="molecule type" value="Genomic_DNA"/>
</dbReference>
<dbReference type="Pfam" id="PF01381">
    <property type="entry name" value="HTH_3"/>
    <property type="match status" value="1"/>
</dbReference>
<feature type="domain" description="HTH cro/C1-type" evidence="1">
    <location>
        <begin position="9"/>
        <end position="63"/>
    </location>
</feature>
<dbReference type="Proteomes" id="UP000241201">
    <property type="component" value="Unassembled WGS sequence"/>
</dbReference>
<dbReference type="Gene3D" id="1.10.260.40">
    <property type="entry name" value="lambda repressor-like DNA-binding domains"/>
    <property type="match status" value="1"/>
</dbReference>
<sequence>MTNINKSGLQIARENKKMETLELAALLKINESVLKGWEAGGGTIQLDKVIKLMNILDTSSEMILFNESRKGLNIETLTEEQRNLIFELYKQMKNNK</sequence>
<dbReference type="InterPro" id="IPR010982">
    <property type="entry name" value="Lambda_DNA-bd_dom_sf"/>
</dbReference>
<proteinExistence type="predicted"/>
<dbReference type="AlphaFoldDB" id="A0A2T3FSJ5"/>
<dbReference type="SUPFAM" id="SSF47413">
    <property type="entry name" value="lambda repressor-like DNA-binding domains"/>
    <property type="match status" value="1"/>
</dbReference>
<dbReference type="GeneID" id="77471515"/>
<dbReference type="PROSITE" id="PS50943">
    <property type="entry name" value="HTH_CROC1"/>
    <property type="match status" value="1"/>
</dbReference>
<dbReference type="RefSeq" id="WP_106988523.1">
    <property type="nucleotide sequence ID" value="NZ_PYLP01000016.1"/>
</dbReference>
<evidence type="ECO:0000313" key="2">
    <source>
        <dbReference type="EMBL" id="PST38248.1"/>
    </source>
</evidence>
<dbReference type="GO" id="GO:0003677">
    <property type="term" value="F:DNA binding"/>
    <property type="evidence" value="ECO:0007669"/>
    <property type="project" value="InterPro"/>
</dbReference>
<protein>
    <recommendedName>
        <fullName evidence="1">HTH cro/C1-type domain-containing protein</fullName>
    </recommendedName>
</protein>
<evidence type="ECO:0000259" key="1">
    <source>
        <dbReference type="PROSITE" id="PS50943"/>
    </source>
</evidence>
<comment type="caution">
    <text evidence="2">The sequence shown here is derived from an EMBL/GenBank/DDBJ whole genome shotgun (WGS) entry which is preliminary data.</text>
</comment>
<reference evidence="3" key="1">
    <citation type="submission" date="2018-03" db="EMBL/GenBank/DDBJ databases">
        <title>Lachnoclostridium SNUG30370 gen.nov., sp.nov., isolated from human faeces.</title>
        <authorList>
            <person name="Seo B."/>
            <person name="Jeon K."/>
            <person name="Ko G."/>
        </authorList>
    </citation>
    <scope>NUCLEOTIDE SEQUENCE [LARGE SCALE GENOMIC DNA]</scope>
    <source>
        <strain evidence="3">SNUG30370</strain>
    </source>
</reference>
<accession>A0A2T3FSJ5</accession>
<dbReference type="InterPro" id="IPR001387">
    <property type="entry name" value="Cro/C1-type_HTH"/>
</dbReference>
<gene>
    <name evidence="2" type="ORF">C7U55_10475</name>
</gene>
<name>A0A2T3FSJ5_9FIRM</name>